<organism evidence="8">
    <name type="scientific">Cladocopium goreaui</name>
    <dbReference type="NCBI Taxonomy" id="2562237"/>
    <lineage>
        <taxon>Eukaryota</taxon>
        <taxon>Sar</taxon>
        <taxon>Alveolata</taxon>
        <taxon>Dinophyceae</taxon>
        <taxon>Suessiales</taxon>
        <taxon>Symbiodiniaceae</taxon>
        <taxon>Cladocopium</taxon>
    </lineage>
</organism>
<comment type="similarity">
    <text evidence="1">Belongs to the peptidase S33 family.</text>
</comment>
<evidence type="ECO:0000256" key="1">
    <source>
        <dbReference type="ARBA" id="ARBA00010088"/>
    </source>
</evidence>
<evidence type="ECO:0000256" key="3">
    <source>
        <dbReference type="ARBA" id="ARBA00022737"/>
    </source>
</evidence>
<keyword evidence="3" id="KW-0677">Repeat</keyword>
<dbReference type="PROSITE" id="PS50294">
    <property type="entry name" value="WD_REPEATS_REGION"/>
    <property type="match status" value="4"/>
</dbReference>
<proteinExistence type="inferred from homology"/>
<dbReference type="PROSITE" id="PS50231">
    <property type="entry name" value="RICIN_B_LECTIN"/>
    <property type="match status" value="1"/>
</dbReference>
<dbReference type="Proteomes" id="UP001152797">
    <property type="component" value="Unassembled WGS sequence"/>
</dbReference>
<protein>
    <submittedName>
        <fullName evidence="9">Epoxide hydrolase (Epoxide hydratase)</fullName>
    </submittedName>
</protein>
<dbReference type="Pfam" id="PF06441">
    <property type="entry name" value="EHN"/>
    <property type="match status" value="1"/>
</dbReference>
<feature type="repeat" description="WD" evidence="6">
    <location>
        <begin position="323"/>
        <end position="364"/>
    </location>
</feature>
<evidence type="ECO:0000259" key="7">
    <source>
        <dbReference type="Pfam" id="PF06441"/>
    </source>
</evidence>
<evidence type="ECO:0000256" key="2">
    <source>
        <dbReference type="ARBA" id="ARBA00022574"/>
    </source>
</evidence>
<feature type="repeat" description="WD" evidence="6">
    <location>
        <begin position="1348"/>
        <end position="1389"/>
    </location>
</feature>
<dbReference type="InterPro" id="IPR029058">
    <property type="entry name" value="AB_hydrolase_fold"/>
</dbReference>
<dbReference type="EMBL" id="CAMXCT020000463">
    <property type="protein sequence ID" value="CAL1132543.1"/>
    <property type="molecule type" value="Genomic_DNA"/>
</dbReference>
<keyword evidence="10" id="KW-1185">Reference proteome</keyword>
<dbReference type="PROSITE" id="PS00678">
    <property type="entry name" value="WD_REPEATS_1"/>
    <property type="match status" value="1"/>
</dbReference>
<dbReference type="OrthoDB" id="7130006at2759"/>
<evidence type="ECO:0000256" key="6">
    <source>
        <dbReference type="PROSITE-ProRule" id="PRU00221"/>
    </source>
</evidence>
<dbReference type="GO" id="GO:0004301">
    <property type="term" value="F:epoxide hydrolase activity"/>
    <property type="evidence" value="ECO:0007669"/>
    <property type="project" value="TreeGrafter"/>
</dbReference>
<dbReference type="InterPro" id="IPR000639">
    <property type="entry name" value="Epox_hydrolase-like"/>
</dbReference>
<dbReference type="SUPFAM" id="SSF50998">
    <property type="entry name" value="Quinoprotein alcohol dehydrogenase-like"/>
    <property type="match status" value="1"/>
</dbReference>
<keyword evidence="5 9" id="KW-0378">Hydrolase</keyword>
<dbReference type="SMART" id="SM00320">
    <property type="entry name" value="WD40"/>
    <property type="match status" value="17"/>
</dbReference>
<gene>
    <name evidence="8" type="ORF">C1SCF055_LOCUS7140</name>
</gene>
<dbReference type="EMBL" id="CAMXCT030000463">
    <property type="protein sequence ID" value="CAL4766480.1"/>
    <property type="molecule type" value="Genomic_DNA"/>
</dbReference>
<name>A0A9P1BTM1_9DINO</name>
<feature type="repeat" description="WD" evidence="6">
    <location>
        <begin position="278"/>
        <end position="319"/>
    </location>
</feature>
<feature type="repeat" description="WD" evidence="6">
    <location>
        <begin position="1040"/>
        <end position="1081"/>
    </location>
</feature>
<evidence type="ECO:0000256" key="4">
    <source>
        <dbReference type="ARBA" id="ARBA00022797"/>
    </source>
</evidence>
<dbReference type="SUPFAM" id="SSF50978">
    <property type="entry name" value="WD40 repeat-like"/>
    <property type="match status" value="2"/>
</dbReference>
<accession>A0A9P1BTM1</accession>
<dbReference type="SUPFAM" id="SSF53474">
    <property type="entry name" value="alpha/beta-Hydrolases"/>
    <property type="match status" value="1"/>
</dbReference>
<evidence type="ECO:0000313" key="9">
    <source>
        <dbReference type="EMBL" id="CAL4766480.1"/>
    </source>
</evidence>
<feature type="repeat" description="WD" evidence="6">
    <location>
        <begin position="1173"/>
        <end position="1207"/>
    </location>
</feature>
<dbReference type="InterPro" id="IPR015943">
    <property type="entry name" value="WD40/YVTN_repeat-like_dom_sf"/>
</dbReference>
<evidence type="ECO:0000256" key="5">
    <source>
        <dbReference type="ARBA" id="ARBA00022801"/>
    </source>
</evidence>
<dbReference type="Gene3D" id="2.130.10.10">
    <property type="entry name" value="YVTN repeat-like/Quinoprotein amine dehydrogenase"/>
    <property type="match status" value="5"/>
</dbReference>
<dbReference type="InterPro" id="IPR019775">
    <property type="entry name" value="WD40_repeat_CS"/>
</dbReference>
<feature type="repeat" description="WD" evidence="6">
    <location>
        <begin position="460"/>
        <end position="491"/>
    </location>
</feature>
<dbReference type="GO" id="GO:0097176">
    <property type="term" value="P:epoxide metabolic process"/>
    <property type="evidence" value="ECO:0007669"/>
    <property type="project" value="TreeGrafter"/>
</dbReference>
<keyword evidence="2 6" id="KW-0853">WD repeat</keyword>
<evidence type="ECO:0000313" key="8">
    <source>
        <dbReference type="EMBL" id="CAI3979168.1"/>
    </source>
</evidence>
<dbReference type="PANTHER" id="PTHR21661:SF35">
    <property type="entry name" value="EPOXIDE HYDROLASE"/>
    <property type="match status" value="1"/>
</dbReference>
<feature type="repeat" description="WD" evidence="6">
    <location>
        <begin position="1304"/>
        <end position="1338"/>
    </location>
</feature>
<feature type="repeat" description="WD" evidence="6">
    <location>
        <begin position="415"/>
        <end position="446"/>
    </location>
</feature>
<reference evidence="9 10" key="2">
    <citation type="submission" date="2024-05" db="EMBL/GenBank/DDBJ databases">
        <authorList>
            <person name="Chen Y."/>
            <person name="Shah S."/>
            <person name="Dougan E. K."/>
            <person name="Thang M."/>
            <person name="Chan C."/>
        </authorList>
    </citation>
    <scope>NUCLEOTIDE SEQUENCE [LARGE SCALE GENOMIC DNA]</scope>
</reference>
<dbReference type="InterPro" id="IPR001680">
    <property type="entry name" value="WD40_rpt"/>
</dbReference>
<feature type="domain" description="Epoxide hydrolase N-terminal" evidence="7">
    <location>
        <begin position="559"/>
        <end position="670"/>
    </location>
</feature>
<comment type="caution">
    <text evidence="8">The sequence shown here is derived from an EMBL/GenBank/DDBJ whole genome shotgun (WGS) entry which is preliminary data.</text>
</comment>
<dbReference type="InterPro" id="IPR010497">
    <property type="entry name" value="Epoxide_hydro_N"/>
</dbReference>
<dbReference type="PROSITE" id="PS50082">
    <property type="entry name" value="WD_REPEATS_2"/>
    <property type="match status" value="8"/>
</dbReference>
<dbReference type="PRINTS" id="PR00412">
    <property type="entry name" value="EPOXHYDRLASE"/>
</dbReference>
<sequence length="1537" mass="170268">MIAANPPPDFARRELQKILEREGPMAFHAFLDDWGIRLRPQELIEISWFLSPREEHIFLATVPDASEASWAQGFWAPPGRLLELYQKQELDLTWAEWYLLHELCQELPQFHGLPDLVAKSGSCLWSGQALHLVPLSPHSLLLPGDEDHPQCPGKRGQRHRLHLKAKFLVNRQRLVEHFPCFGWVGADVHKFRMDNSNILRPRVFPGTIFWSGGLIANLPLPGFSWSSSSISHLWSYEGFLEDVRVVVEGITGLLAISSGRSIHILDPYTPAKPRVSWMDAHKDTIYAMHFDPQTGVLFSSGKDRCIKAWEVLNEELSLMGTAPEAHQNWVMAIQFNPQNRLMITAGVDGLVRAWRFDSSGNFSALATSEEVHADGILSLCSNMASNISISSGKDGCLQLWRYQPGTLRQVACEADCNHQGWVRDLQFDPSSGLVVSSGDDGAIRVFRYKEECFTAIAEMLEAHPSGILGLQFCSKTMRVLSAGEDGSVRSWALDCDAKNIVLQGKVEDAHDGKTVSHIQYDSRSKLVVTAGSDLHLRAWLLSDDLTFTAMASCQEVAPSPFTIHVPDDVLEDLRLRLQRARLVPDNVGAGLRDPNGAWSYGTDKVTLEEYVSHWLNKFDWRQQEKKLNSFPHFTLPVNGLKTHFIHQRSTDPNAIPLLLVHGWPGSIVEFLKLLPLLKRFHVVAPSIPGYGWSEAPREPGASVVFMAEHFAELMRLLGYRHYCAQGGDWGAVITSQLAARHPESCVALHVNMCVAVPSTLPDMLKAIFTIPFWTKAEWDGLKSTYYFHKYESAYQKIQGTKPQSLGYGLNDSPVGLLAWILEKFQTWSDNHGGRPEDSGLTMDEILSDVMVYWTTQSITSSCRLYYETLGLHPPQPGIRSFSPNKAMGTYVAVPTGVIWSPAEIIKVPRKVAELCFNIKHWSTPSRGGHFFAFEQPELMAEDLNRFFFEVIHFPDCVSEAASSTRGRGWWLLLGLAAGGGLLALRSEGILALQLDSEEDICNLDDLDVLPGSYCAHADSSITVWQVDVGQGQLRHIATEADAHSGRILAFSFTQVSKMLWTAGVDKAIRAWQLQGQELRMVSRSTQFLNSGVLALAYDAKTGIVLSAGMRGDIKAWRHSGDRLVPIELESVDHSEGLLMLQFAGSTVISGGLDGALRAWRLTLASVKRVNEPMKAHQGWSRAIHYDLKNGYVASCGDDGHVKAWTLDGETLRPAGSALGAHPDGARGVLINGGHGLVLSCGDDGVIKALKMTDWASELVSSGDHPGPVFNLQYFDPQVVSCSVDGTIKAWKMDREGALKFHAQSAEESRPTLAMKYDPSTRTIFTAGFDGAVQVWRLEDHGITLLSSIQAHEGTIRTMQFDRPARTLVTAGEDGALRAWRFKDGKLAKLAVLEEAVGSEIHVIAYLGRKNMVIAACADASLRAWEMVNKTFKEVCKVETAHVNVINAMHYNAELSTIFTACHSVRIWKFESKLSELHHLPTPFGQHSVTALRYSHALSLLVGCSTTGAISSWFYCGSGPPLALWQVESAHVRGTVSE</sequence>
<dbReference type="Gene3D" id="3.40.50.1820">
    <property type="entry name" value="alpha/beta hydrolase"/>
    <property type="match status" value="1"/>
</dbReference>
<dbReference type="PANTHER" id="PTHR21661">
    <property type="entry name" value="EPOXIDE HYDROLASE 1-RELATED"/>
    <property type="match status" value="1"/>
</dbReference>
<dbReference type="InterPro" id="IPR011047">
    <property type="entry name" value="Quinoprotein_ADH-like_sf"/>
</dbReference>
<dbReference type="InterPro" id="IPR036322">
    <property type="entry name" value="WD40_repeat_dom_sf"/>
</dbReference>
<reference evidence="8" key="1">
    <citation type="submission" date="2022-10" db="EMBL/GenBank/DDBJ databases">
        <authorList>
            <person name="Chen Y."/>
            <person name="Dougan E. K."/>
            <person name="Chan C."/>
            <person name="Rhodes N."/>
            <person name="Thang M."/>
        </authorList>
    </citation>
    <scope>NUCLEOTIDE SEQUENCE</scope>
</reference>
<dbReference type="EMBL" id="CAMXCT010000463">
    <property type="protein sequence ID" value="CAI3979168.1"/>
    <property type="molecule type" value="Genomic_DNA"/>
</dbReference>
<dbReference type="Pfam" id="PF00400">
    <property type="entry name" value="WD40"/>
    <property type="match status" value="5"/>
</dbReference>
<keyword evidence="4" id="KW-0058">Aromatic hydrocarbons catabolism</keyword>
<evidence type="ECO:0000313" key="10">
    <source>
        <dbReference type="Proteomes" id="UP001152797"/>
    </source>
</evidence>